<proteinExistence type="predicted"/>
<accession>A0AAE3M0W1</accession>
<reference evidence="1" key="1">
    <citation type="submission" date="2022-10" db="EMBL/GenBank/DDBJ databases">
        <authorList>
            <person name="Yu W.X."/>
        </authorList>
    </citation>
    <scope>NUCLEOTIDE SEQUENCE</scope>
    <source>
        <strain evidence="1">AAT</strain>
    </source>
</reference>
<keyword evidence="2" id="KW-1185">Reference proteome</keyword>
<dbReference type="RefSeq" id="WP_301188715.1">
    <property type="nucleotide sequence ID" value="NZ_JAPDPJ010000001.1"/>
</dbReference>
<comment type="caution">
    <text evidence="1">The sequence shown here is derived from an EMBL/GenBank/DDBJ whole genome shotgun (WGS) entry which is preliminary data.</text>
</comment>
<dbReference type="Proteomes" id="UP001209229">
    <property type="component" value="Unassembled WGS sequence"/>
</dbReference>
<dbReference type="AlphaFoldDB" id="A0AAE3M0W1"/>
<evidence type="ECO:0000313" key="1">
    <source>
        <dbReference type="EMBL" id="MCW3785144.1"/>
    </source>
</evidence>
<sequence length="357" mass="41368">MRNYKIFNLQEGESFVSRVKSTFLEIQKQLADKTITKLDIHIHSTNAETFKDECDILSAAIKESFKNKIPATTFISNHPADNNDVLISCQFYTHSSEKINFKKILDHHYVTIEHKNGIELISGGIHFNENSILLNIQRAFDFAEQLLMAEDMNFGHIVRQWDYITAINENSEYDGSSKNNLEIFNEIKSFFLEESLFKNGYPSVSDNGIYQGGIVIDFMAFNNYEHFTSVNIKSDYYLPFSDQAKYLYTDKDEVWISGSCLNYDTSKDIEKQILKALEETFKLIENKNLVASNINIPEPYNFKDGFKLIKAYVRHESYNKEVKDIIHSVLPNTECIIINTEFYSKDKLIEIESFTSI</sequence>
<organism evidence="1 2">
    <name type="scientific">Plebeiibacterium sediminum</name>
    <dbReference type="NCBI Taxonomy" id="2992112"/>
    <lineage>
        <taxon>Bacteria</taxon>
        <taxon>Pseudomonadati</taxon>
        <taxon>Bacteroidota</taxon>
        <taxon>Bacteroidia</taxon>
        <taxon>Marinilabiliales</taxon>
        <taxon>Marinilabiliaceae</taxon>
        <taxon>Plebeiibacterium</taxon>
    </lineage>
</organism>
<name>A0AAE3M0W1_9BACT</name>
<evidence type="ECO:0000313" key="2">
    <source>
        <dbReference type="Proteomes" id="UP001209229"/>
    </source>
</evidence>
<protein>
    <submittedName>
        <fullName evidence="1">Uncharacterized protein</fullName>
    </submittedName>
</protein>
<gene>
    <name evidence="1" type="ORF">OM075_01630</name>
</gene>
<dbReference type="EMBL" id="JAPDPJ010000001">
    <property type="protein sequence ID" value="MCW3785144.1"/>
    <property type="molecule type" value="Genomic_DNA"/>
</dbReference>